<evidence type="ECO:0000256" key="2">
    <source>
        <dbReference type="ARBA" id="ARBA00023002"/>
    </source>
</evidence>
<evidence type="ECO:0000313" key="4">
    <source>
        <dbReference type="EMBL" id="PZD72177.1"/>
    </source>
</evidence>
<accession>A0A2W1JUE1</accession>
<dbReference type="InterPro" id="IPR006311">
    <property type="entry name" value="TAT_signal"/>
</dbReference>
<dbReference type="EMBL" id="PQWO01000011">
    <property type="protein sequence ID" value="PZD72177.1"/>
    <property type="molecule type" value="Genomic_DNA"/>
</dbReference>
<evidence type="ECO:0000313" key="5">
    <source>
        <dbReference type="Proteomes" id="UP000248857"/>
    </source>
</evidence>
<dbReference type="SUPFAM" id="SSF51735">
    <property type="entry name" value="NAD(P)-binding Rossmann-fold domains"/>
    <property type="match status" value="1"/>
</dbReference>
<dbReference type="InterPro" id="IPR036291">
    <property type="entry name" value="NAD(P)-bd_dom_sf"/>
</dbReference>
<dbReference type="Gene3D" id="3.40.50.720">
    <property type="entry name" value="NAD(P)-binding Rossmann-like Domain"/>
    <property type="match status" value="1"/>
</dbReference>
<dbReference type="PROSITE" id="PS51318">
    <property type="entry name" value="TAT"/>
    <property type="match status" value="1"/>
</dbReference>
<evidence type="ECO:0000256" key="3">
    <source>
        <dbReference type="RuleBase" id="RU000363"/>
    </source>
</evidence>
<dbReference type="PROSITE" id="PS00061">
    <property type="entry name" value="ADH_SHORT"/>
    <property type="match status" value="1"/>
</dbReference>
<dbReference type="AlphaFoldDB" id="A0A2W1JUE1"/>
<comment type="caution">
    <text evidence="4">The sequence shown here is derived from an EMBL/GenBank/DDBJ whole genome shotgun (WGS) entry which is preliminary data.</text>
</comment>
<proteinExistence type="inferred from homology"/>
<dbReference type="GO" id="GO:0016491">
    <property type="term" value="F:oxidoreductase activity"/>
    <property type="evidence" value="ECO:0007669"/>
    <property type="project" value="UniProtKB-KW"/>
</dbReference>
<sequence>MPDFTRRQVITTGAIATTGFASAIAAKSVAANTLNPPEPQSESAKSSGRFSEKVVLITGATSGIGATTAKAFAKEGAKVAFNGRRANLGQQVEKDIRALGGEATYFQSDVRDPKQVEQFVNATVDKYGRLDIAFNNAGVFMTPVEIQEMDLDNYRNMIATNLDGVFYAMRYELPVMIQQNSGIIINMASVAGHRGFANTPHYNASKHGVIGLTKAAASANAKRNIRINSISPLAVDTPMLQQSFEYQGLTYEQMAPNFVTPRIMNTAEIAQAVMFLALDEATSINGMDLDVTGGQLA</sequence>
<dbReference type="CDD" id="cd05233">
    <property type="entry name" value="SDR_c"/>
    <property type="match status" value="1"/>
</dbReference>
<dbReference type="InterPro" id="IPR002347">
    <property type="entry name" value="SDR_fam"/>
</dbReference>
<dbReference type="PANTHER" id="PTHR42820">
    <property type="entry name" value="SHORT-CHAIN DEHYDROGENASE REDUCTASE"/>
    <property type="match status" value="1"/>
</dbReference>
<comment type="similarity">
    <text evidence="1 3">Belongs to the short-chain dehydrogenases/reductases (SDR) family.</text>
</comment>
<organism evidence="4 5">
    <name type="scientific">Acaryochloris thomasi RCC1774</name>
    <dbReference type="NCBI Taxonomy" id="1764569"/>
    <lineage>
        <taxon>Bacteria</taxon>
        <taxon>Bacillati</taxon>
        <taxon>Cyanobacteriota</taxon>
        <taxon>Cyanophyceae</taxon>
        <taxon>Acaryochloridales</taxon>
        <taxon>Acaryochloridaceae</taxon>
        <taxon>Acaryochloris</taxon>
        <taxon>Acaryochloris thomasi</taxon>
    </lineage>
</organism>
<dbReference type="PRINTS" id="PR00080">
    <property type="entry name" value="SDRFAMILY"/>
</dbReference>
<dbReference type="Pfam" id="PF00106">
    <property type="entry name" value="adh_short"/>
    <property type="match status" value="1"/>
</dbReference>
<dbReference type="Proteomes" id="UP000248857">
    <property type="component" value="Unassembled WGS sequence"/>
</dbReference>
<gene>
    <name evidence="4" type="primary">lvr_2</name>
    <name evidence="4" type="ORF">C1752_03763</name>
</gene>
<dbReference type="InterPro" id="IPR020904">
    <property type="entry name" value="Sc_DH/Rdtase_CS"/>
</dbReference>
<dbReference type="OrthoDB" id="9775296at2"/>
<keyword evidence="5" id="KW-1185">Reference proteome</keyword>
<dbReference type="PRINTS" id="PR00081">
    <property type="entry name" value="GDHRDH"/>
</dbReference>
<dbReference type="PANTHER" id="PTHR42820:SF1">
    <property type="entry name" value="SHORT-CHAIN DEHYDROGENASE_REDUCTASE FAMILY PROTEIN"/>
    <property type="match status" value="1"/>
</dbReference>
<reference evidence="4 5" key="1">
    <citation type="journal article" date="2018" name="Sci. Rep.">
        <title>A novel species of the marine cyanobacterium Acaryochloris with a unique pigment content and lifestyle.</title>
        <authorList>
            <person name="Partensky F."/>
            <person name="Six C."/>
            <person name="Ratin M."/>
            <person name="Garczarek L."/>
            <person name="Vaulot D."/>
            <person name="Probert I."/>
            <person name="Calteau A."/>
            <person name="Gourvil P."/>
            <person name="Marie D."/>
            <person name="Grebert T."/>
            <person name="Bouchier C."/>
            <person name="Le Panse S."/>
            <person name="Gachenot M."/>
            <person name="Rodriguez F."/>
            <person name="Garrido J.L."/>
        </authorList>
    </citation>
    <scope>NUCLEOTIDE SEQUENCE [LARGE SCALE GENOMIC DNA]</scope>
    <source>
        <strain evidence="4 5">RCC1774</strain>
    </source>
</reference>
<dbReference type="FunFam" id="3.40.50.720:FF:000084">
    <property type="entry name" value="Short-chain dehydrogenase reductase"/>
    <property type="match status" value="1"/>
</dbReference>
<dbReference type="RefSeq" id="WP_110987168.1">
    <property type="nucleotide sequence ID" value="NZ_CAWNWM010000011.1"/>
</dbReference>
<name>A0A2W1JUE1_9CYAN</name>
<keyword evidence="2 4" id="KW-0560">Oxidoreductase</keyword>
<dbReference type="EC" id="1.1.1.-" evidence="4"/>
<protein>
    <submittedName>
        <fullName evidence="4">Levodione reductase</fullName>
        <ecNumber evidence="4">1.1.1.-</ecNumber>
    </submittedName>
</protein>
<evidence type="ECO:0000256" key="1">
    <source>
        <dbReference type="ARBA" id="ARBA00006484"/>
    </source>
</evidence>